<sequence length="257" mass="29068">MNTDWTVIREQLYPAVNESERVTINKLILQVASSVLAFSLLVACNHQQINSSTQEQKLSEVSLFPKNDLMDSIVIDAVNEDKSIRAEQQTEKGTLLMIAKGREELGHLVVSSTMGQEGDQTFQSNYSIIYRQGDQDKVLMELPNYLFFRPSSKKISFEKLSFKEAEVYILTPQYQTGHGVEGYIFAIDKQNEDVFPLEIVKKDQVSKTLLYSEAEPLPSVENNILVVHPPVGAGTQEAEAKDIFYKLDLNNKRFVAE</sequence>
<evidence type="ECO:0000313" key="2">
    <source>
        <dbReference type="Proteomes" id="UP000187425"/>
    </source>
</evidence>
<name>A0A1R0Z940_9BACL</name>
<dbReference type="OrthoDB" id="2665277at2"/>
<accession>A0A1R0Z940</accession>
<organism evidence="1 2">
    <name type="scientific">Paenibacillus odorifer</name>
    <dbReference type="NCBI Taxonomy" id="189426"/>
    <lineage>
        <taxon>Bacteria</taxon>
        <taxon>Bacillati</taxon>
        <taxon>Bacillota</taxon>
        <taxon>Bacilli</taxon>
        <taxon>Bacillales</taxon>
        <taxon>Paenibacillaceae</taxon>
        <taxon>Paenibacillus</taxon>
    </lineage>
</organism>
<evidence type="ECO:0008006" key="3">
    <source>
        <dbReference type="Google" id="ProtNLM"/>
    </source>
</evidence>
<proteinExistence type="predicted"/>
<dbReference type="Proteomes" id="UP000187425">
    <property type="component" value="Unassembled WGS sequence"/>
</dbReference>
<reference evidence="1 2" key="1">
    <citation type="submission" date="2016-11" db="EMBL/GenBank/DDBJ databases">
        <title>Paenibacillus species isolates.</title>
        <authorList>
            <person name="Beno S.M."/>
        </authorList>
    </citation>
    <scope>NUCLEOTIDE SEQUENCE [LARGE SCALE GENOMIC DNA]</scope>
    <source>
        <strain evidence="1 2">FSL H7-0443</strain>
    </source>
</reference>
<protein>
    <recommendedName>
        <fullName evidence="3">Lipoprotein</fullName>
    </recommendedName>
</protein>
<comment type="caution">
    <text evidence="1">The sequence shown here is derived from an EMBL/GenBank/DDBJ whole genome shotgun (WGS) entry which is preliminary data.</text>
</comment>
<dbReference type="RefSeq" id="WP_076286797.1">
    <property type="nucleotide sequence ID" value="NZ_MPTW01000025.1"/>
</dbReference>
<evidence type="ECO:0000313" key="1">
    <source>
        <dbReference type="EMBL" id="OME64729.1"/>
    </source>
</evidence>
<dbReference type="EMBL" id="MPTW01000025">
    <property type="protein sequence ID" value="OME64729.1"/>
    <property type="molecule type" value="Genomic_DNA"/>
</dbReference>
<dbReference type="AlphaFoldDB" id="A0A1R0Z940"/>
<gene>
    <name evidence="1" type="ORF">BSK65_27425</name>
</gene>